<feature type="domain" description="EF-hand" evidence="3">
    <location>
        <begin position="584"/>
        <end position="601"/>
    </location>
</feature>
<dbReference type="PANTHER" id="PTHR10827">
    <property type="entry name" value="RETICULOCALBIN"/>
    <property type="match status" value="1"/>
</dbReference>
<evidence type="ECO:0000313" key="5">
    <source>
        <dbReference type="Proteomes" id="UP000239388"/>
    </source>
</evidence>
<dbReference type="EMBL" id="PUIB01000028">
    <property type="protein sequence ID" value="PQO27210.1"/>
    <property type="molecule type" value="Genomic_DNA"/>
</dbReference>
<proteinExistence type="predicted"/>
<feature type="region of interest" description="Disordered" evidence="1">
    <location>
        <begin position="30"/>
        <end position="110"/>
    </location>
</feature>
<evidence type="ECO:0000256" key="2">
    <source>
        <dbReference type="SAM" id="SignalP"/>
    </source>
</evidence>
<reference evidence="4 5" key="1">
    <citation type="submission" date="2018-02" db="EMBL/GenBank/DDBJ databases">
        <title>Comparative genomes isolates from brazilian mangrove.</title>
        <authorList>
            <person name="Araujo J.E."/>
            <person name="Taketani R.G."/>
            <person name="Silva M.C.P."/>
            <person name="Loureco M.V."/>
            <person name="Andreote F.D."/>
        </authorList>
    </citation>
    <scope>NUCLEOTIDE SEQUENCE [LARGE SCALE GENOMIC DNA]</scope>
    <source>
        <strain evidence="4 5">NAP PRIS-MGV</strain>
    </source>
</reference>
<name>A0A2S8F500_9BACT</name>
<dbReference type="InterPro" id="IPR018247">
    <property type="entry name" value="EF_Hand_1_Ca_BS"/>
</dbReference>
<dbReference type="PROSITE" id="PS00018">
    <property type="entry name" value="EF_HAND_1"/>
    <property type="match status" value="6"/>
</dbReference>
<dbReference type="Gene3D" id="1.10.238.10">
    <property type="entry name" value="EF-hand"/>
    <property type="match status" value="3"/>
</dbReference>
<dbReference type="InterPro" id="IPR002048">
    <property type="entry name" value="EF_hand_dom"/>
</dbReference>
<feature type="compositionally biased region" description="Basic and acidic residues" evidence="1">
    <location>
        <begin position="55"/>
        <end position="68"/>
    </location>
</feature>
<feature type="compositionally biased region" description="Low complexity" evidence="1">
    <location>
        <begin position="72"/>
        <end position="82"/>
    </location>
</feature>
<dbReference type="Pfam" id="PF13202">
    <property type="entry name" value="EF-hand_5"/>
    <property type="match status" value="3"/>
</dbReference>
<accession>A0A2S8F500</accession>
<dbReference type="InterPro" id="IPR011992">
    <property type="entry name" value="EF-hand-dom_pair"/>
</dbReference>
<feature type="signal peptide" evidence="2">
    <location>
        <begin position="1"/>
        <end position="24"/>
    </location>
</feature>
<organism evidence="4 5">
    <name type="scientific">Blastopirellula marina</name>
    <dbReference type="NCBI Taxonomy" id="124"/>
    <lineage>
        <taxon>Bacteria</taxon>
        <taxon>Pseudomonadati</taxon>
        <taxon>Planctomycetota</taxon>
        <taxon>Planctomycetia</taxon>
        <taxon>Pirellulales</taxon>
        <taxon>Pirellulaceae</taxon>
        <taxon>Blastopirellula</taxon>
    </lineage>
</organism>
<feature type="chain" id="PRO_5015596757" description="EF-hand domain-containing protein" evidence="2">
    <location>
        <begin position="25"/>
        <end position="673"/>
    </location>
</feature>
<dbReference type="Proteomes" id="UP000239388">
    <property type="component" value="Unassembled WGS sequence"/>
</dbReference>
<dbReference type="OrthoDB" id="260830at2"/>
<dbReference type="PANTHER" id="PTHR10827:SF52">
    <property type="entry name" value="IP16409P"/>
    <property type="match status" value="1"/>
</dbReference>
<dbReference type="RefSeq" id="WP_105359868.1">
    <property type="nucleotide sequence ID" value="NZ_PUIB01000028.1"/>
</dbReference>
<evidence type="ECO:0000259" key="3">
    <source>
        <dbReference type="Pfam" id="PF13202"/>
    </source>
</evidence>
<feature type="domain" description="EF-hand" evidence="3">
    <location>
        <begin position="607"/>
        <end position="623"/>
    </location>
</feature>
<dbReference type="SUPFAM" id="SSF47473">
    <property type="entry name" value="EF-hand"/>
    <property type="match status" value="3"/>
</dbReference>
<feature type="compositionally biased region" description="Acidic residues" evidence="1">
    <location>
        <begin position="631"/>
        <end position="642"/>
    </location>
</feature>
<protein>
    <recommendedName>
        <fullName evidence="3">EF-hand domain-containing protein</fullName>
    </recommendedName>
</protein>
<comment type="caution">
    <text evidence="4">The sequence shown here is derived from an EMBL/GenBank/DDBJ whole genome shotgun (WGS) entry which is preliminary data.</text>
</comment>
<dbReference type="GO" id="GO:0005509">
    <property type="term" value="F:calcium ion binding"/>
    <property type="evidence" value="ECO:0007669"/>
    <property type="project" value="InterPro"/>
</dbReference>
<gene>
    <name evidence="4" type="ORF">C5Y98_28635</name>
</gene>
<feature type="compositionally biased region" description="Basic and acidic residues" evidence="1">
    <location>
        <begin position="88"/>
        <end position="100"/>
    </location>
</feature>
<feature type="region of interest" description="Disordered" evidence="1">
    <location>
        <begin position="616"/>
        <end position="673"/>
    </location>
</feature>
<sequence>MFGSSFLRVVLPLAVLWSAGSLLGCRPQPVGKPTASNTTTANPATPPEVAAAADKPVETPEANEPKEETSEEASPSETASGEQVNEDTAAKTPEDAKLEASEPAQPEVPPQKLIVFTTNGPIRVDVRLWIDNEPFDHALESLIDHVLTLADTDQDGTATWEELADQPDLKSGQFGNLSFEDPKERKRLINQYDTNRNGWVDRSEVPRLVSRNRGNSEAFSVRQTSYAAERSRADSPLRQLVDENGDGTIQASEMASASQRIRLHDLDDDEIVTPMELLAASGMSMNDMQGRSNDRRRFFGSQAMFTLDNSTPWDEVLYAIQQNYEHGGPINLGRFPPENLLHQIDADQDGRLSRDELKTMPDMPPQLVLDVRFGQRDEGVKGLTLAKIESSEGNPQNDSPLTDDREIAYDLGADWLVFRARDNVNTESAKPQAENLLRVYDGNQNNYLEPDEVPEGAQQNLNFASADKDGNEMLYVEEIEAYLLQRNWIRRCQIRLQGIDGDDPLLRVIDPSGDKRLSARELNSLEEQLASVDADDSHSIEFDEIPALLVFEFFRGDQDQAPQPVQLYNDSYAPAIASKAMPAWFTGMDYNGDGDISRREFLGTQSQFEKLDQDGDGFLTSAEVVPAGDVPSDEAPEEEPSADEASRPASTDEEITAEAAQTEETGDSAAESS</sequence>
<evidence type="ECO:0000313" key="4">
    <source>
        <dbReference type="EMBL" id="PQO27210.1"/>
    </source>
</evidence>
<feature type="domain" description="EF-hand" evidence="3">
    <location>
        <begin position="341"/>
        <end position="360"/>
    </location>
</feature>
<keyword evidence="2" id="KW-0732">Signal</keyword>
<evidence type="ECO:0000256" key="1">
    <source>
        <dbReference type="SAM" id="MobiDB-lite"/>
    </source>
</evidence>
<dbReference type="AlphaFoldDB" id="A0A2S8F500"/>
<feature type="compositionally biased region" description="Low complexity" evidence="1">
    <location>
        <begin position="33"/>
        <end position="53"/>
    </location>
</feature>